<dbReference type="InterPro" id="IPR001173">
    <property type="entry name" value="Glyco_trans_2-like"/>
</dbReference>
<feature type="non-terminal residue" evidence="2">
    <location>
        <position position="1"/>
    </location>
</feature>
<dbReference type="AlphaFoldDB" id="A0A0F8X7K5"/>
<reference evidence="2" key="1">
    <citation type="journal article" date="2015" name="Nature">
        <title>Complex archaea that bridge the gap between prokaryotes and eukaryotes.</title>
        <authorList>
            <person name="Spang A."/>
            <person name="Saw J.H."/>
            <person name="Jorgensen S.L."/>
            <person name="Zaremba-Niedzwiedzka K."/>
            <person name="Martijn J."/>
            <person name="Lind A.E."/>
            <person name="van Eijk R."/>
            <person name="Schleper C."/>
            <person name="Guy L."/>
            <person name="Ettema T.J."/>
        </authorList>
    </citation>
    <scope>NUCLEOTIDE SEQUENCE</scope>
</reference>
<dbReference type="EMBL" id="LAZR01060714">
    <property type="protein sequence ID" value="KKK65107.1"/>
    <property type="molecule type" value="Genomic_DNA"/>
</dbReference>
<gene>
    <name evidence="2" type="ORF">LCGC14_2977490</name>
</gene>
<evidence type="ECO:0000313" key="2">
    <source>
        <dbReference type="EMBL" id="KKK65107.1"/>
    </source>
</evidence>
<protein>
    <recommendedName>
        <fullName evidence="1">Glycosyltransferase 2-like domain-containing protein</fullName>
    </recommendedName>
</protein>
<dbReference type="CDD" id="cd00761">
    <property type="entry name" value="Glyco_tranf_GTA_type"/>
    <property type="match status" value="1"/>
</dbReference>
<comment type="caution">
    <text evidence="2">The sequence shown here is derived from an EMBL/GenBank/DDBJ whole genome shotgun (WGS) entry which is preliminary data.</text>
</comment>
<name>A0A0F8X7K5_9ZZZZ</name>
<dbReference type="InterPro" id="IPR029044">
    <property type="entry name" value="Nucleotide-diphossugar_trans"/>
</dbReference>
<evidence type="ECO:0000259" key="1">
    <source>
        <dbReference type="Pfam" id="PF00535"/>
    </source>
</evidence>
<proteinExistence type="predicted"/>
<sequence>LELSNKVYRSLVDSMPDGVPWSFVVVDGGSEDDSVNFWAAHAPVIHPGGDCYLKHVLRVDPDDLKHLSVALNAGIDFLLNRGAEYIAWIHADMEFPQEGWAHNLVKRIEEDRTIGKISPNLSEQKTVEEREGNNCPWVMPAYVFEKIPEWRGYIHGDECDACPRNNVCSKIFCENYRGIGGYEDWDLNRILKEADMKVVISPVGWVVHEGMGTRAKTGKAEDTDFNANYYHNRFETWEPIV</sequence>
<organism evidence="2">
    <name type="scientific">marine sediment metagenome</name>
    <dbReference type="NCBI Taxonomy" id="412755"/>
    <lineage>
        <taxon>unclassified sequences</taxon>
        <taxon>metagenomes</taxon>
        <taxon>ecological metagenomes</taxon>
    </lineage>
</organism>
<feature type="domain" description="Glycosyltransferase 2-like" evidence="1">
    <location>
        <begin position="9"/>
        <end position="114"/>
    </location>
</feature>
<accession>A0A0F8X7K5</accession>
<dbReference type="Pfam" id="PF00535">
    <property type="entry name" value="Glycos_transf_2"/>
    <property type="match status" value="1"/>
</dbReference>
<dbReference type="Gene3D" id="3.90.550.10">
    <property type="entry name" value="Spore Coat Polysaccharide Biosynthesis Protein SpsA, Chain A"/>
    <property type="match status" value="1"/>
</dbReference>
<dbReference type="SUPFAM" id="SSF53448">
    <property type="entry name" value="Nucleotide-diphospho-sugar transferases"/>
    <property type="match status" value="1"/>
</dbReference>